<sequence length="388" mass="42064">MSFVAGLNDTVHVGAHTDIQHSVLHHADIGDHCRLLNSVIEGHPDWPVVIGDGVILINCHVQSTGKAGAFSFCGTTLEQRQTRLGKGVALSNSRIVDSTVEAGSQGFGASIAHSHIGPQNALRSFANVSLTQTASHCNLGSEVSKTLIAGAGFVSEHYSSYLSLLAPADYPILTADGREVVLSDLPNASNIGAGTVFANYGGEPLPATSLDESPGSAKGTAVVYSSFVCINCRVINRYGQPEGQPSPFDLLRRQDLTLLGFGSFVENKLTGRVPAFAYAGDLSPRSHRLGWVLEKKPGIILNTVKKMQVQLGNEAYRLRDLVQGTLRLECQLLQEELDGGRPTFYTREQLQDGLRIMQAQLSDGRWAMDEAGRWLHAWRFDSTREQWV</sequence>
<protein>
    <submittedName>
        <fullName evidence="1">Uncharacterized protein</fullName>
    </submittedName>
</protein>
<accession>W4LBP7</accession>
<dbReference type="Proteomes" id="UP000019141">
    <property type="component" value="Unassembled WGS sequence"/>
</dbReference>
<reference evidence="1 2" key="1">
    <citation type="journal article" date="2014" name="Nature">
        <title>An environmental bacterial taxon with a large and distinct metabolic repertoire.</title>
        <authorList>
            <person name="Wilson M.C."/>
            <person name="Mori T."/>
            <person name="Ruckert C."/>
            <person name="Uria A.R."/>
            <person name="Helf M.J."/>
            <person name="Takada K."/>
            <person name="Gernert C."/>
            <person name="Steffens U.A."/>
            <person name="Heycke N."/>
            <person name="Schmitt S."/>
            <person name="Rinke C."/>
            <person name="Helfrich E.J."/>
            <person name="Brachmann A.O."/>
            <person name="Gurgui C."/>
            <person name="Wakimoto T."/>
            <person name="Kracht M."/>
            <person name="Crusemann M."/>
            <person name="Hentschel U."/>
            <person name="Abe I."/>
            <person name="Matsunaga S."/>
            <person name="Kalinowski J."/>
            <person name="Takeyama H."/>
            <person name="Piel J."/>
        </authorList>
    </citation>
    <scope>NUCLEOTIDE SEQUENCE [LARGE SCALE GENOMIC DNA]</scope>
    <source>
        <strain evidence="2">TSY1</strain>
    </source>
</reference>
<dbReference type="AlphaFoldDB" id="W4LBP7"/>
<proteinExistence type="predicted"/>
<dbReference type="HOGENOM" id="CLU_711129_0_0_7"/>
<evidence type="ECO:0000313" key="1">
    <source>
        <dbReference type="EMBL" id="ETW95319.1"/>
    </source>
</evidence>
<comment type="caution">
    <text evidence="1">The sequence shown here is derived from an EMBL/GenBank/DDBJ whole genome shotgun (WGS) entry which is preliminary data.</text>
</comment>
<evidence type="ECO:0000313" key="2">
    <source>
        <dbReference type="Proteomes" id="UP000019141"/>
    </source>
</evidence>
<name>W4LBP7_ENTF1</name>
<dbReference type="SUPFAM" id="SSF51161">
    <property type="entry name" value="Trimeric LpxA-like enzymes"/>
    <property type="match status" value="1"/>
</dbReference>
<organism evidence="1 2">
    <name type="scientific">Entotheonella factor</name>
    <dbReference type="NCBI Taxonomy" id="1429438"/>
    <lineage>
        <taxon>Bacteria</taxon>
        <taxon>Pseudomonadati</taxon>
        <taxon>Nitrospinota/Tectimicrobiota group</taxon>
        <taxon>Candidatus Tectimicrobiota</taxon>
        <taxon>Candidatus Entotheonellia</taxon>
        <taxon>Candidatus Entotheonellales</taxon>
        <taxon>Candidatus Entotheonellaceae</taxon>
        <taxon>Candidatus Entotheonella</taxon>
    </lineage>
</organism>
<keyword evidence="2" id="KW-1185">Reference proteome</keyword>
<gene>
    <name evidence="1" type="ORF">ETSY1_31140</name>
</gene>
<dbReference type="EMBL" id="AZHW01000930">
    <property type="protein sequence ID" value="ETW95319.1"/>
    <property type="molecule type" value="Genomic_DNA"/>
</dbReference>
<dbReference type="InterPro" id="IPR011004">
    <property type="entry name" value="Trimer_LpxA-like_sf"/>
</dbReference>